<keyword evidence="1" id="KW-1133">Transmembrane helix</keyword>
<reference evidence="2 3" key="1">
    <citation type="submission" date="2016-04" db="EMBL/GenBank/DDBJ databases">
        <title>Genome analyses suggest a sexual origin of heterokaryosis in a supposedly ancient asexual fungus.</title>
        <authorList>
            <person name="Ropars J."/>
            <person name="Sedzielewska K."/>
            <person name="Noel J."/>
            <person name="Charron P."/>
            <person name="Farinelli L."/>
            <person name="Marton T."/>
            <person name="Kruger M."/>
            <person name="Pelin A."/>
            <person name="Brachmann A."/>
            <person name="Corradi N."/>
        </authorList>
    </citation>
    <scope>NUCLEOTIDE SEQUENCE [LARGE SCALE GENOMIC DNA]</scope>
    <source>
        <strain evidence="2 3">C2</strain>
    </source>
</reference>
<comment type="caution">
    <text evidence="2">The sequence shown here is derived from an EMBL/GenBank/DDBJ whole genome shotgun (WGS) entry which is preliminary data.</text>
</comment>
<protein>
    <submittedName>
        <fullName evidence="2">Uncharacterized protein</fullName>
    </submittedName>
</protein>
<gene>
    <name evidence="2" type="ORF">RhiirC2_800832</name>
</gene>
<evidence type="ECO:0000313" key="3">
    <source>
        <dbReference type="Proteomes" id="UP000233469"/>
    </source>
</evidence>
<evidence type="ECO:0000313" key="2">
    <source>
        <dbReference type="EMBL" id="PKK56066.1"/>
    </source>
</evidence>
<proteinExistence type="predicted"/>
<evidence type="ECO:0000256" key="1">
    <source>
        <dbReference type="SAM" id="Phobius"/>
    </source>
</evidence>
<keyword evidence="1" id="KW-0812">Transmembrane</keyword>
<accession>A0A2N1M345</accession>
<dbReference type="EMBL" id="LLXL01006271">
    <property type="protein sequence ID" value="PKK56066.1"/>
    <property type="molecule type" value="Genomic_DNA"/>
</dbReference>
<sequence>MGLLIDFGYSFLVIHFNYEFQYTLVAQKSLPLEGLKTNLVSIITVIPVTYSLVLLVFRPSFGSSQLLGKGTLLRSSMKTPILAHLLISKSKSLINIFTRAPNRSAKFR</sequence>
<organism evidence="2 3">
    <name type="scientific">Rhizophagus irregularis</name>
    <dbReference type="NCBI Taxonomy" id="588596"/>
    <lineage>
        <taxon>Eukaryota</taxon>
        <taxon>Fungi</taxon>
        <taxon>Fungi incertae sedis</taxon>
        <taxon>Mucoromycota</taxon>
        <taxon>Glomeromycotina</taxon>
        <taxon>Glomeromycetes</taxon>
        <taxon>Glomerales</taxon>
        <taxon>Glomeraceae</taxon>
        <taxon>Rhizophagus</taxon>
    </lineage>
</organism>
<dbReference type="Proteomes" id="UP000233469">
    <property type="component" value="Unassembled WGS sequence"/>
</dbReference>
<dbReference type="AlphaFoldDB" id="A0A2N1M345"/>
<feature type="transmembrane region" description="Helical" evidence="1">
    <location>
        <begin position="39"/>
        <end position="57"/>
    </location>
</feature>
<reference evidence="2 3" key="2">
    <citation type="submission" date="2017-10" db="EMBL/GenBank/DDBJ databases">
        <title>Extensive intraspecific genome diversity in a model arbuscular mycorrhizal fungus.</title>
        <authorList>
            <person name="Chen E.C.H."/>
            <person name="Morin E."/>
            <person name="Baudet D."/>
            <person name="Noel J."/>
            <person name="Ndikumana S."/>
            <person name="Charron P."/>
            <person name="St-Onge C."/>
            <person name="Giorgi J."/>
            <person name="Grigoriev I.V."/>
            <person name="Roux C."/>
            <person name="Martin F.M."/>
            <person name="Corradi N."/>
        </authorList>
    </citation>
    <scope>NUCLEOTIDE SEQUENCE [LARGE SCALE GENOMIC DNA]</scope>
    <source>
        <strain evidence="2 3">C2</strain>
    </source>
</reference>
<keyword evidence="1" id="KW-0472">Membrane</keyword>
<name>A0A2N1M345_9GLOM</name>